<accession>A0A2K3MF57</accession>
<protein>
    <submittedName>
        <fullName evidence="1">Uncharacterized protein</fullName>
    </submittedName>
</protein>
<dbReference type="AlphaFoldDB" id="A0A2K3MF57"/>
<sequence>SCNVLSGRAGTGGLIRRGDGSWVIGFSSFLGMSNNTYAEIHVPREGNASADFLAKWGSSNDIKWKLWNSPLEDLNLTVRNDRLRTPIPRM</sequence>
<feature type="non-terminal residue" evidence="1">
    <location>
        <position position="1"/>
    </location>
</feature>
<dbReference type="EMBL" id="ASHM01059763">
    <property type="protein sequence ID" value="PNX89435.1"/>
    <property type="molecule type" value="Genomic_DNA"/>
</dbReference>
<name>A0A2K3MF57_TRIPR</name>
<proteinExistence type="predicted"/>
<comment type="caution">
    <text evidence="1">The sequence shown here is derived from an EMBL/GenBank/DDBJ whole genome shotgun (WGS) entry which is preliminary data.</text>
</comment>
<reference evidence="1 2" key="2">
    <citation type="journal article" date="2017" name="Front. Plant Sci.">
        <title>Gene Classification and Mining of Molecular Markers Useful in Red Clover (Trifolium pratense) Breeding.</title>
        <authorList>
            <person name="Istvanek J."/>
            <person name="Dluhosova J."/>
            <person name="Dluhos P."/>
            <person name="Patkova L."/>
            <person name="Nedelnik J."/>
            <person name="Repkova J."/>
        </authorList>
    </citation>
    <scope>NUCLEOTIDE SEQUENCE [LARGE SCALE GENOMIC DNA]</scope>
    <source>
        <strain evidence="2">cv. Tatra</strain>
        <tissue evidence="1">Young leaves</tissue>
    </source>
</reference>
<evidence type="ECO:0000313" key="2">
    <source>
        <dbReference type="Proteomes" id="UP000236291"/>
    </source>
</evidence>
<evidence type="ECO:0000313" key="1">
    <source>
        <dbReference type="EMBL" id="PNX89435.1"/>
    </source>
</evidence>
<organism evidence="1 2">
    <name type="scientific">Trifolium pratense</name>
    <name type="common">Red clover</name>
    <dbReference type="NCBI Taxonomy" id="57577"/>
    <lineage>
        <taxon>Eukaryota</taxon>
        <taxon>Viridiplantae</taxon>
        <taxon>Streptophyta</taxon>
        <taxon>Embryophyta</taxon>
        <taxon>Tracheophyta</taxon>
        <taxon>Spermatophyta</taxon>
        <taxon>Magnoliopsida</taxon>
        <taxon>eudicotyledons</taxon>
        <taxon>Gunneridae</taxon>
        <taxon>Pentapetalae</taxon>
        <taxon>rosids</taxon>
        <taxon>fabids</taxon>
        <taxon>Fabales</taxon>
        <taxon>Fabaceae</taxon>
        <taxon>Papilionoideae</taxon>
        <taxon>50 kb inversion clade</taxon>
        <taxon>NPAAA clade</taxon>
        <taxon>Hologalegina</taxon>
        <taxon>IRL clade</taxon>
        <taxon>Trifolieae</taxon>
        <taxon>Trifolium</taxon>
    </lineage>
</organism>
<gene>
    <name evidence="1" type="ORF">L195_g045554</name>
</gene>
<dbReference type="Proteomes" id="UP000236291">
    <property type="component" value="Unassembled WGS sequence"/>
</dbReference>
<reference evidence="1 2" key="1">
    <citation type="journal article" date="2014" name="Am. J. Bot.">
        <title>Genome assembly and annotation for red clover (Trifolium pratense; Fabaceae).</title>
        <authorList>
            <person name="Istvanek J."/>
            <person name="Jaros M."/>
            <person name="Krenek A."/>
            <person name="Repkova J."/>
        </authorList>
    </citation>
    <scope>NUCLEOTIDE SEQUENCE [LARGE SCALE GENOMIC DNA]</scope>
    <source>
        <strain evidence="2">cv. Tatra</strain>
        <tissue evidence="1">Young leaves</tissue>
    </source>
</reference>